<dbReference type="EMBL" id="JARKIF010000006">
    <property type="protein sequence ID" value="KAJ7636864.1"/>
    <property type="molecule type" value="Genomic_DNA"/>
</dbReference>
<reference evidence="3" key="1">
    <citation type="submission" date="2023-03" db="EMBL/GenBank/DDBJ databases">
        <title>Massive genome expansion in bonnet fungi (Mycena s.s.) driven by repeated elements and novel gene families across ecological guilds.</title>
        <authorList>
            <consortium name="Lawrence Berkeley National Laboratory"/>
            <person name="Harder C.B."/>
            <person name="Miyauchi S."/>
            <person name="Viragh M."/>
            <person name="Kuo A."/>
            <person name="Thoen E."/>
            <person name="Andreopoulos B."/>
            <person name="Lu D."/>
            <person name="Skrede I."/>
            <person name="Drula E."/>
            <person name="Henrissat B."/>
            <person name="Morin E."/>
            <person name="Kohler A."/>
            <person name="Barry K."/>
            <person name="LaButti K."/>
            <person name="Morin E."/>
            <person name="Salamov A."/>
            <person name="Lipzen A."/>
            <person name="Mereny Z."/>
            <person name="Hegedus B."/>
            <person name="Baldrian P."/>
            <person name="Stursova M."/>
            <person name="Weitz H."/>
            <person name="Taylor A."/>
            <person name="Grigoriev I.V."/>
            <person name="Nagy L.G."/>
            <person name="Martin F."/>
            <person name="Kauserud H."/>
        </authorList>
    </citation>
    <scope>NUCLEOTIDE SEQUENCE</scope>
    <source>
        <strain evidence="3">9284</strain>
    </source>
</reference>
<accession>A0AAD7C3P6</accession>
<name>A0AAD7C3P6_9AGAR</name>
<dbReference type="AlphaFoldDB" id="A0AAD7C3P6"/>
<gene>
    <name evidence="3" type="ORF">FB45DRAFT_907538</name>
</gene>
<evidence type="ECO:0000313" key="4">
    <source>
        <dbReference type="Proteomes" id="UP001221142"/>
    </source>
</evidence>
<dbReference type="InterPro" id="IPR001810">
    <property type="entry name" value="F-box_dom"/>
</dbReference>
<evidence type="ECO:0000256" key="1">
    <source>
        <dbReference type="SAM" id="Coils"/>
    </source>
</evidence>
<dbReference type="Pfam" id="PF12937">
    <property type="entry name" value="F-box-like"/>
    <property type="match status" value="1"/>
</dbReference>
<evidence type="ECO:0000259" key="2">
    <source>
        <dbReference type="Pfam" id="PF12937"/>
    </source>
</evidence>
<protein>
    <recommendedName>
        <fullName evidence="2">F-box domain-containing protein</fullName>
    </recommendedName>
</protein>
<feature type="domain" description="F-box" evidence="2">
    <location>
        <begin position="82"/>
        <end position="123"/>
    </location>
</feature>
<organism evidence="3 4">
    <name type="scientific">Roridomyces roridus</name>
    <dbReference type="NCBI Taxonomy" id="1738132"/>
    <lineage>
        <taxon>Eukaryota</taxon>
        <taxon>Fungi</taxon>
        <taxon>Dikarya</taxon>
        <taxon>Basidiomycota</taxon>
        <taxon>Agaricomycotina</taxon>
        <taxon>Agaricomycetes</taxon>
        <taxon>Agaricomycetidae</taxon>
        <taxon>Agaricales</taxon>
        <taxon>Marasmiineae</taxon>
        <taxon>Mycenaceae</taxon>
        <taxon>Roridomyces</taxon>
    </lineage>
</organism>
<dbReference type="InterPro" id="IPR036047">
    <property type="entry name" value="F-box-like_dom_sf"/>
</dbReference>
<proteinExistence type="predicted"/>
<evidence type="ECO:0000313" key="3">
    <source>
        <dbReference type="EMBL" id="KAJ7636864.1"/>
    </source>
</evidence>
<dbReference type="SUPFAM" id="SSF81383">
    <property type="entry name" value="F-box domain"/>
    <property type="match status" value="1"/>
</dbReference>
<feature type="coiled-coil region" evidence="1">
    <location>
        <begin position="36"/>
        <end position="63"/>
    </location>
</feature>
<keyword evidence="4" id="KW-1185">Reference proteome</keyword>
<comment type="caution">
    <text evidence="3">The sequence shown here is derived from an EMBL/GenBank/DDBJ whole genome shotgun (WGS) entry which is preliminary data.</text>
</comment>
<dbReference type="Gene3D" id="1.20.1280.50">
    <property type="match status" value="1"/>
</dbReference>
<dbReference type="Proteomes" id="UP001221142">
    <property type="component" value="Unassembled WGS sequence"/>
</dbReference>
<keyword evidence="1" id="KW-0175">Coiled coil</keyword>
<sequence>MSAATTMSSSLVPDHILESNLPPMDPDVPGAARDFIVSARARKNHLSEQISDLQSTLTALVAECESLDCQIRKHEGVLSPLRRMPPEILFTIFGFTPPWLVSAVCARWRTICLSQPLLWSTVVVEREKWGCCSVKRLESQLERSRDVPLNITFVCDIVTVSTPEQTNMLFILAQHCQRWERVTLFGSEEFILGVAEQVRGRLDILSRLDINMYHERDVASLDFLEGAPIRDLFVNKRLCYRPVSVPLFPQLSRYGGSNTWTGHLDMLRSCALLVECALNMGDAAEYAYIGAPILLPNLLRLSLSHHGFLAYLDTPALVDLYFDYDLESAHQDLPRFLRGVSCRPTRLIMTAGFEADFHPDVDQLVGVIAAVPSIRCFGLIAKPSLPADSVVDFLSRVSPALESILLSLGGEDVLTKLLEGTWDRRLRSFTLSTPDFLISSENSSKMDELRSRGIEILLVSSDFGLYAETIPQSLRLER</sequence>